<organism evidence="2 3">
    <name type="scientific">Halobacteriovorax vibrionivorans</name>
    <dbReference type="NCBI Taxonomy" id="2152716"/>
    <lineage>
        <taxon>Bacteria</taxon>
        <taxon>Pseudomonadati</taxon>
        <taxon>Bdellovibrionota</taxon>
        <taxon>Bacteriovoracia</taxon>
        <taxon>Bacteriovoracales</taxon>
        <taxon>Halobacteriovoraceae</taxon>
        <taxon>Halobacteriovorax</taxon>
    </lineage>
</organism>
<accession>A0ABY0IIG6</accession>
<evidence type="ECO:0000313" key="3">
    <source>
        <dbReference type="Proteomes" id="UP000443582"/>
    </source>
</evidence>
<reference evidence="3" key="1">
    <citation type="journal article" date="2019" name="Int. J. Syst. Evol. Microbiol.">
        <title>Halobacteriovorax valvorus sp. nov., a novel prokaryotic predator isolated from coastal seawater of China.</title>
        <authorList>
            <person name="Chen M.-X."/>
        </authorList>
    </citation>
    <scope>NUCLEOTIDE SEQUENCE [LARGE SCALE GENOMIC DNA]</scope>
    <source>
        <strain evidence="3">BL9</strain>
    </source>
</reference>
<feature type="chain" id="PRO_5047035457" description="Rap1a immunity protein domain-containing protein" evidence="1">
    <location>
        <begin position="19"/>
        <end position="118"/>
    </location>
</feature>
<sequence length="118" mass="13076">MKNLFLSVLICVSLPSFASDGLICAIESATYYKRVLETQNLEVDKYKHCTISCIVGIECGVKPTAMIGVAKELYDLFGGGTPELEDLLANLRGLRLSQRGDIQNFEECSSHCQVYYSK</sequence>
<keyword evidence="1" id="KW-0732">Signal</keyword>
<evidence type="ECO:0000256" key="1">
    <source>
        <dbReference type="SAM" id="SignalP"/>
    </source>
</evidence>
<evidence type="ECO:0008006" key="4">
    <source>
        <dbReference type="Google" id="ProtNLM"/>
    </source>
</evidence>
<feature type="signal peptide" evidence="1">
    <location>
        <begin position="1"/>
        <end position="18"/>
    </location>
</feature>
<evidence type="ECO:0000313" key="2">
    <source>
        <dbReference type="EMBL" id="RZF21339.1"/>
    </source>
</evidence>
<dbReference type="EMBL" id="QDKL01000002">
    <property type="protein sequence ID" value="RZF21339.1"/>
    <property type="molecule type" value="Genomic_DNA"/>
</dbReference>
<dbReference type="RefSeq" id="WP_114706406.1">
    <property type="nucleotide sequence ID" value="NZ_QDKL01000002.1"/>
</dbReference>
<comment type="caution">
    <text evidence="2">The sequence shown here is derived from an EMBL/GenBank/DDBJ whole genome shotgun (WGS) entry which is preliminary data.</text>
</comment>
<name>A0ABY0IIG6_9BACT</name>
<protein>
    <recommendedName>
        <fullName evidence="4">Rap1a immunity protein domain-containing protein</fullName>
    </recommendedName>
</protein>
<proteinExistence type="predicted"/>
<dbReference type="Proteomes" id="UP000443582">
    <property type="component" value="Unassembled WGS sequence"/>
</dbReference>
<keyword evidence="3" id="KW-1185">Reference proteome</keyword>
<gene>
    <name evidence="2" type="ORF">DAY19_06540</name>
</gene>